<organism evidence="4 5">
    <name type="scientific">Lentilactobacillus parabuchneri</name>
    <dbReference type="NCBI Taxonomy" id="152331"/>
    <lineage>
        <taxon>Bacteria</taxon>
        <taxon>Bacillati</taxon>
        <taxon>Bacillota</taxon>
        <taxon>Bacilli</taxon>
        <taxon>Lactobacillales</taxon>
        <taxon>Lactobacillaceae</taxon>
        <taxon>Lentilactobacillus</taxon>
    </lineage>
</organism>
<keyword evidence="5" id="KW-1185">Reference proteome</keyword>
<sequence length="144" mass="16317">MITHTIGLSGPMLDEVADIWLSSNLEAHAFIDPMYWKNYYDGAKKAISKAELFIFESDGHVKGFLGMDGNYIAGLFVAAKFRDQGIGSQLIAAAKSTHSVLTLSVYEKNSRAYRFYIQQGFHEISHDLDEVTDEFAVRMKWERD</sequence>
<dbReference type="PANTHER" id="PTHR43800:SF1">
    <property type="entry name" value="PEPTIDYL-LYSINE N-ACETYLTRANSFERASE YJAB"/>
    <property type="match status" value="1"/>
</dbReference>
<feature type="domain" description="N-acetyltransferase" evidence="3">
    <location>
        <begin position="1"/>
        <end position="144"/>
    </location>
</feature>
<dbReference type="Proteomes" id="UP000193009">
    <property type="component" value="Unassembled WGS sequence"/>
</dbReference>
<evidence type="ECO:0000256" key="1">
    <source>
        <dbReference type="ARBA" id="ARBA00022679"/>
    </source>
</evidence>
<dbReference type="KEGG" id="lpar:FAM21731_01078"/>
<protein>
    <submittedName>
        <fullName evidence="4">Putative N-acetyltransferase YjaB</fullName>
        <ecNumber evidence="4">2.3.1.-</ecNumber>
    </submittedName>
</protein>
<name>A0A1X1FFT0_9LACO</name>
<evidence type="ECO:0000259" key="3">
    <source>
        <dbReference type="PROSITE" id="PS51186"/>
    </source>
</evidence>
<keyword evidence="2 4" id="KW-0012">Acyltransferase</keyword>
<dbReference type="GO" id="GO:0016747">
    <property type="term" value="F:acyltransferase activity, transferring groups other than amino-acyl groups"/>
    <property type="evidence" value="ECO:0007669"/>
    <property type="project" value="InterPro"/>
</dbReference>
<dbReference type="PANTHER" id="PTHR43800">
    <property type="entry name" value="PEPTIDYL-LYSINE N-ACETYLTRANSFERASE YJAB"/>
    <property type="match status" value="1"/>
</dbReference>
<dbReference type="Gene3D" id="3.40.630.30">
    <property type="match status" value="1"/>
</dbReference>
<dbReference type="Pfam" id="PF13673">
    <property type="entry name" value="Acetyltransf_10"/>
    <property type="match status" value="1"/>
</dbReference>
<reference evidence="4 5" key="1">
    <citation type="journal article" date="2017" name="Front. Microbiol.">
        <title>The Histidine Decarboxylase Gene Cluster of Lactobacillus parabuchneri Was Gained by Horizontal Gene Transfer and Is Mobile within the Species.</title>
        <authorList>
            <person name="Wuthrich D."/>
            <person name="Berthoud H."/>
            <person name="Wechsler D."/>
            <person name="Eugster E."/>
            <person name="Irmler S."/>
            <person name="Bruggmann R."/>
        </authorList>
    </citation>
    <scope>NUCLEOTIDE SEQUENCE [LARGE SCALE GENOMIC DNA]</scope>
    <source>
        <strain evidence="4 5">FAM23169</strain>
    </source>
</reference>
<dbReference type="SUPFAM" id="SSF55729">
    <property type="entry name" value="Acyl-CoA N-acyltransferases (Nat)"/>
    <property type="match status" value="1"/>
</dbReference>
<evidence type="ECO:0000313" key="4">
    <source>
        <dbReference type="EMBL" id="ORN30017.1"/>
    </source>
</evidence>
<dbReference type="EMBL" id="MSBD01000024">
    <property type="protein sequence ID" value="ORN30017.1"/>
    <property type="molecule type" value="Genomic_DNA"/>
</dbReference>
<proteinExistence type="predicted"/>
<dbReference type="PROSITE" id="PS51186">
    <property type="entry name" value="GNAT"/>
    <property type="match status" value="1"/>
</dbReference>
<comment type="caution">
    <text evidence="4">The sequence shown here is derived from an EMBL/GenBank/DDBJ whole genome shotgun (WGS) entry which is preliminary data.</text>
</comment>
<dbReference type="STRING" id="152331.FAM21731_01078"/>
<dbReference type="InterPro" id="IPR016181">
    <property type="entry name" value="Acyl_CoA_acyltransferase"/>
</dbReference>
<evidence type="ECO:0000313" key="5">
    <source>
        <dbReference type="Proteomes" id="UP000193009"/>
    </source>
</evidence>
<dbReference type="OrthoDB" id="9789605at2"/>
<keyword evidence="1 4" id="KW-0808">Transferase</keyword>
<evidence type="ECO:0000256" key="2">
    <source>
        <dbReference type="ARBA" id="ARBA00023315"/>
    </source>
</evidence>
<dbReference type="InterPro" id="IPR000182">
    <property type="entry name" value="GNAT_dom"/>
</dbReference>
<dbReference type="EC" id="2.3.1.-" evidence="4"/>
<accession>A0A1X1FFT0</accession>
<dbReference type="GeneID" id="69802849"/>
<dbReference type="RefSeq" id="WP_057909475.1">
    <property type="nucleotide sequence ID" value="NZ_CP018796.1"/>
</dbReference>
<dbReference type="CDD" id="cd04301">
    <property type="entry name" value="NAT_SF"/>
    <property type="match status" value="1"/>
</dbReference>
<dbReference type="AlphaFoldDB" id="A0A1X1FFT0"/>
<gene>
    <name evidence="4" type="ORF">FAM23169_01029</name>
</gene>